<accession>A0ABW1QXJ2</accession>
<dbReference type="RefSeq" id="WP_128221803.1">
    <property type="nucleotide sequence ID" value="NZ_CP034929.1"/>
</dbReference>
<reference evidence="3" key="1">
    <citation type="journal article" date="2019" name="Int. J. Syst. Evol. Microbiol.">
        <title>The Global Catalogue of Microorganisms (GCM) 10K type strain sequencing project: providing services to taxonomists for standard genome sequencing and annotation.</title>
        <authorList>
            <consortium name="The Broad Institute Genomics Platform"/>
            <consortium name="The Broad Institute Genome Sequencing Center for Infectious Disease"/>
            <person name="Wu L."/>
            <person name="Ma J."/>
        </authorList>
    </citation>
    <scope>NUCLEOTIDE SEQUENCE [LARGE SCALE GENOMIC DNA]</scope>
    <source>
        <strain evidence="3">DFY28</strain>
    </source>
</reference>
<organism evidence="2 3">
    <name type="scientific">Nocardioides yefusunii</name>
    <dbReference type="NCBI Taxonomy" id="2500546"/>
    <lineage>
        <taxon>Bacteria</taxon>
        <taxon>Bacillati</taxon>
        <taxon>Actinomycetota</taxon>
        <taxon>Actinomycetes</taxon>
        <taxon>Propionibacteriales</taxon>
        <taxon>Nocardioidaceae</taxon>
        <taxon>Nocardioides</taxon>
    </lineage>
</organism>
<feature type="region of interest" description="Disordered" evidence="1">
    <location>
        <begin position="42"/>
        <end position="130"/>
    </location>
</feature>
<name>A0ABW1QXJ2_9ACTN</name>
<feature type="region of interest" description="Disordered" evidence="1">
    <location>
        <begin position="259"/>
        <end position="288"/>
    </location>
</feature>
<feature type="compositionally biased region" description="Low complexity" evidence="1">
    <location>
        <begin position="78"/>
        <end position="88"/>
    </location>
</feature>
<sequence>MTALTSPTGPLPARVYWVRRMMVFGTLFLVVFGTARIFATSDDSDASDVAQVARTSDPATQAAGEKAAGEKAAGGGEAPAPSGAPAPSDGTQPAASTVAGTTPASTEPTPTPTETPKPLPSGECKPAEVKVVPESPALRTTLKVTFGLTLTSTTVPACTFTVSPDTVTMKIDSGQRNRPDVVWQSQYCTDAIPTQEITVYKDHETTVPVVWSGRRSDKTCSTDTSWAKSGWYHAQAATYGGEPSDIQFELTRLQPVTVTHTVTPKPQPSPSSPTASEAGEGAVEPADR</sequence>
<dbReference type="EMBL" id="JBHSQI010000005">
    <property type="protein sequence ID" value="MFC6153983.1"/>
    <property type="molecule type" value="Genomic_DNA"/>
</dbReference>
<evidence type="ECO:0000313" key="2">
    <source>
        <dbReference type="EMBL" id="MFC6153983.1"/>
    </source>
</evidence>
<protein>
    <recommendedName>
        <fullName evidence="4">Secreted protein</fullName>
    </recommendedName>
</protein>
<feature type="compositionally biased region" description="Polar residues" evidence="1">
    <location>
        <begin position="89"/>
        <end position="100"/>
    </location>
</feature>
<evidence type="ECO:0000256" key="1">
    <source>
        <dbReference type="SAM" id="MobiDB-lite"/>
    </source>
</evidence>
<dbReference type="Proteomes" id="UP001596098">
    <property type="component" value="Unassembled WGS sequence"/>
</dbReference>
<proteinExistence type="predicted"/>
<feature type="compositionally biased region" description="Pro residues" evidence="1">
    <location>
        <begin position="109"/>
        <end position="119"/>
    </location>
</feature>
<comment type="caution">
    <text evidence="2">The sequence shown here is derived from an EMBL/GenBank/DDBJ whole genome shotgun (WGS) entry which is preliminary data.</text>
</comment>
<evidence type="ECO:0008006" key="4">
    <source>
        <dbReference type="Google" id="ProtNLM"/>
    </source>
</evidence>
<keyword evidence="3" id="KW-1185">Reference proteome</keyword>
<gene>
    <name evidence="2" type="ORF">ACFPWU_09970</name>
</gene>
<evidence type="ECO:0000313" key="3">
    <source>
        <dbReference type="Proteomes" id="UP001596098"/>
    </source>
</evidence>